<organism evidence="7 8">
    <name type="scientific">Nocardia terpenica</name>
    <dbReference type="NCBI Taxonomy" id="455432"/>
    <lineage>
        <taxon>Bacteria</taxon>
        <taxon>Bacillati</taxon>
        <taxon>Actinomycetota</taxon>
        <taxon>Actinomycetes</taxon>
        <taxon>Mycobacteriales</taxon>
        <taxon>Nocardiaceae</taxon>
        <taxon>Nocardia</taxon>
    </lineage>
</organism>
<evidence type="ECO:0000256" key="1">
    <source>
        <dbReference type="ARBA" id="ARBA00004127"/>
    </source>
</evidence>
<protein>
    <recommendedName>
        <fullName evidence="6">HTTM-like domain-containing protein</fullName>
    </recommendedName>
</protein>
<sequence length="320" mass="36071">MSDNTYLDYFRRYFTIRRLNLYGAALARIGIGAVILQLCLVNYFDRRLLWGPDGPWSLSRFEESTDRNLSLYSLNSGPAWFEFLFGLQIVVTVLYIAGYRGRMVSPLFAVLTFSLLQRNGYLLNGGENLLITILPFLALLDSTRRLSVDSLLRRGTEVRRIRLAPAVYSTIVHNAAVVAIIVQVCIVYVVAGMYKVRGTMWTSGEALYYIMGVPEYGSRLLQGFLAEHPLLMSAMAYSTIVLQVTFPVFVFFRRTRVYVLLAAIVFHLAIAVVMALPDFSFIMIATEMLLLDDPHYRSLAGRLGFDAPRKIPPSTCSPST</sequence>
<feature type="transmembrane region" description="Helical" evidence="5">
    <location>
        <begin position="79"/>
        <end position="97"/>
    </location>
</feature>
<evidence type="ECO:0000256" key="5">
    <source>
        <dbReference type="SAM" id="Phobius"/>
    </source>
</evidence>
<dbReference type="GO" id="GO:0012505">
    <property type="term" value="C:endomembrane system"/>
    <property type="evidence" value="ECO:0007669"/>
    <property type="project" value="UniProtKB-SubCell"/>
</dbReference>
<feature type="transmembrane region" description="Helical" evidence="5">
    <location>
        <begin position="259"/>
        <end position="284"/>
    </location>
</feature>
<dbReference type="Proteomes" id="UP000076512">
    <property type="component" value="Unassembled WGS sequence"/>
</dbReference>
<dbReference type="Pfam" id="PF05090">
    <property type="entry name" value="HTTM"/>
    <property type="match status" value="1"/>
</dbReference>
<comment type="caution">
    <text evidence="7">The sequence shown here is derived from an EMBL/GenBank/DDBJ whole genome shotgun (WGS) entry which is preliminary data.</text>
</comment>
<dbReference type="SMART" id="SM00752">
    <property type="entry name" value="HTTM"/>
    <property type="match status" value="1"/>
</dbReference>
<feature type="transmembrane region" description="Helical" evidence="5">
    <location>
        <begin position="230"/>
        <end position="252"/>
    </location>
</feature>
<feature type="transmembrane region" description="Helical" evidence="5">
    <location>
        <begin position="167"/>
        <end position="191"/>
    </location>
</feature>
<keyword evidence="4 5" id="KW-0472">Membrane</keyword>
<reference evidence="7 8" key="1">
    <citation type="submission" date="2016-04" db="EMBL/GenBank/DDBJ databases">
        <authorList>
            <person name="Evans L.H."/>
            <person name="Alamgir A."/>
            <person name="Owens N."/>
            <person name="Weber N.D."/>
            <person name="Virtaneva K."/>
            <person name="Barbian K."/>
            <person name="Babar A."/>
            <person name="Rosenke K."/>
        </authorList>
    </citation>
    <scope>NUCLEOTIDE SEQUENCE [LARGE SCALE GENOMIC DNA]</scope>
    <source>
        <strain evidence="7 8">IFM 0406</strain>
    </source>
</reference>
<keyword evidence="8" id="KW-1185">Reference proteome</keyword>
<name>A0A161XI61_9NOCA</name>
<evidence type="ECO:0000256" key="4">
    <source>
        <dbReference type="ARBA" id="ARBA00023136"/>
    </source>
</evidence>
<dbReference type="STRING" id="455432.AWN90_32235"/>
<keyword evidence="3 5" id="KW-1133">Transmembrane helix</keyword>
<gene>
    <name evidence="7" type="ORF">AWN90_32235</name>
</gene>
<comment type="subcellular location">
    <subcellularLocation>
        <location evidence="1">Endomembrane system</location>
        <topology evidence="1">Multi-pass membrane protein</topology>
    </subcellularLocation>
</comment>
<dbReference type="EMBL" id="LWGR01000007">
    <property type="protein sequence ID" value="KZM73328.1"/>
    <property type="molecule type" value="Genomic_DNA"/>
</dbReference>
<dbReference type="AlphaFoldDB" id="A0A161XI61"/>
<proteinExistence type="predicted"/>
<keyword evidence="2 5" id="KW-0812">Transmembrane</keyword>
<evidence type="ECO:0000313" key="8">
    <source>
        <dbReference type="Proteomes" id="UP000076512"/>
    </source>
</evidence>
<evidence type="ECO:0000256" key="3">
    <source>
        <dbReference type="ARBA" id="ARBA00022989"/>
    </source>
</evidence>
<dbReference type="PANTHER" id="PTHR39535">
    <property type="entry name" value="SPORULATION-DELAYING PROTEIN SDPB"/>
    <property type="match status" value="1"/>
</dbReference>
<evidence type="ECO:0000313" key="7">
    <source>
        <dbReference type="EMBL" id="KZM73328.1"/>
    </source>
</evidence>
<feature type="transmembrane region" description="Helical" evidence="5">
    <location>
        <begin position="21"/>
        <end position="44"/>
    </location>
</feature>
<evidence type="ECO:0000259" key="6">
    <source>
        <dbReference type="SMART" id="SM00752"/>
    </source>
</evidence>
<evidence type="ECO:0000256" key="2">
    <source>
        <dbReference type="ARBA" id="ARBA00022692"/>
    </source>
</evidence>
<dbReference type="InterPro" id="IPR053934">
    <property type="entry name" value="HTTM_dom"/>
</dbReference>
<dbReference type="InterPro" id="IPR052964">
    <property type="entry name" value="Sporulation_signal_mat"/>
</dbReference>
<dbReference type="PANTHER" id="PTHR39535:SF2">
    <property type="entry name" value="HTTM DOMAIN-CONTAINING PROTEIN"/>
    <property type="match status" value="1"/>
</dbReference>
<feature type="domain" description="HTTM-like" evidence="6">
    <location>
        <begin position="16"/>
        <end position="295"/>
    </location>
</feature>
<accession>A0A161XI61</accession>
<dbReference type="InterPro" id="IPR011020">
    <property type="entry name" value="HTTM-like"/>
</dbReference>